<dbReference type="PIRSF" id="PIRSF002741">
    <property type="entry name" value="MppA"/>
    <property type="match status" value="1"/>
</dbReference>
<organism evidence="7 8">
    <name type="scientific">Nocardia macrotermitis</name>
    <dbReference type="NCBI Taxonomy" id="2585198"/>
    <lineage>
        <taxon>Bacteria</taxon>
        <taxon>Bacillati</taxon>
        <taxon>Actinomycetota</taxon>
        <taxon>Actinomycetes</taxon>
        <taxon>Mycobacteriales</taxon>
        <taxon>Nocardiaceae</taxon>
        <taxon>Nocardia</taxon>
    </lineage>
</organism>
<feature type="chain" id="PRO_5039457237" evidence="5">
    <location>
        <begin position="21"/>
        <end position="528"/>
    </location>
</feature>
<gene>
    <name evidence="7" type="primary">oppA_2</name>
    <name evidence="7" type="ORF">NRB20_24750</name>
</gene>
<feature type="domain" description="Solute-binding protein family 5" evidence="6">
    <location>
        <begin position="93"/>
        <end position="446"/>
    </location>
</feature>
<dbReference type="GO" id="GO:0043190">
    <property type="term" value="C:ATP-binding cassette (ABC) transporter complex"/>
    <property type="evidence" value="ECO:0007669"/>
    <property type="project" value="InterPro"/>
</dbReference>
<dbReference type="PANTHER" id="PTHR30290">
    <property type="entry name" value="PERIPLASMIC BINDING COMPONENT OF ABC TRANSPORTER"/>
    <property type="match status" value="1"/>
</dbReference>
<comment type="similarity">
    <text evidence="2">Belongs to the bacterial solute-binding protein 5 family.</text>
</comment>
<name>A0A7K0D0X7_9NOCA</name>
<dbReference type="EMBL" id="WEGK01000004">
    <property type="protein sequence ID" value="MQY19386.1"/>
    <property type="molecule type" value="Genomic_DNA"/>
</dbReference>
<evidence type="ECO:0000256" key="2">
    <source>
        <dbReference type="ARBA" id="ARBA00005695"/>
    </source>
</evidence>
<dbReference type="Gene3D" id="3.90.76.10">
    <property type="entry name" value="Dipeptide-binding Protein, Domain 1"/>
    <property type="match status" value="1"/>
</dbReference>
<dbReference type="InterPro" id="IPR000914">
    <property type="entry name" value="SBP_5_dom"/>
</dbReference>
<keyword evidence="4 5" id="KW-0732">Signal</keyword>
<dbReference type="PROSITE" id="PS51257">
    <property type="entry name" value="PROKAR_LIPOPROTEIN"/>
    <property type="match status" value="1"/>
</dbReference>
<proteinExistence type="inferred from homology"/>
<dbReference type="PANTHER" id="PTHR30290:SF10">
    <property type="entry name" value="PERIPLASMIC OLIGOPEPTIDE-BINDING PROTEIN-RELATED"/>
    <property type="match status" value="1"/>
</dbReference>
<dbReference type="Gene3D" id="3.10.105.10">
    <property type="entry name" value="Dipeptide-binding Protein, Domain 3"/>
    <property type="match status" value="1"/>
</dbReference>
<dbReference type="SUPFAM" id="SSF53850">
    <property type="entry name" value="Periplasmic binding protein-like II"/>
    <property type="match status" value="1"/>
</dbReference>
<feature type="signal peptide" evidence="5">
    <location>
        <begin position="1"/>
        <end position="20"/>
    </location>
</feature>
<dbReference type="Pfam" id="PF00496">
    <property type="entry name" value="SBP_bac_5"/>
    <property type="match status" value="1"/>
</dbReference>
<evidence type="ECO:0000256" key="1">
    <source>
        <dbReference type="ARBA" id="ARBA00004196"/>
    </source>
</evidence>
<evidence type="ECO:0000256" key="4">
    <source>
        <dbReference type="ARBA" id="ARBA00022729"/>
    </source>
</evidence>
<dbReference type="AlphaFoldDB" id="A0A7K0D0X7"/>
<reference evidence="7 8" key="1">
    <citation type="submission" date="2019-10" db="EMBL/GenBank/DDBJ databases">
        <title>Nocardia macrotermitis sp. nov. and Nocardia aurantia sp. nov., isolated from the gut of fungus growing-termite Macrotermes natalensis.</title>
        <authorList>
            <person name="Benndorf R."/>
            <person name="Schwitalla J."/>
            <person name="Martin K."/>
            <person name="De Beer W."/>
            <person name="Kaster A.-K."/>
            <person name="Vollmers J."/>
            <person name="Poulsen M."/>
            <person name="Beemelmanns C."/>
        </authorList>
    </citation>
    <scope>NUCLEOTIDE SEQUENCE [LARGE SCALE GENOMIC DNA]</scope>
    <source>
        <strain evidence="7 8">RB20</strain>
    </source>
</reference>
<evidence type="ECO:0000256" key="3">
    <source>
        <dbReference type="ARBA" id="ARBA00022448"/>
    </source>
</evidence>
<dbReference type="GO" id="GO:0042597">
    <property type="term" value="C:periplasmic space"/>
    <property type="evidence" value="ECO:0007669"/>
    <property type="project" value="UniProtKB-ARBA"/>
</dbReference>
<accession>A0A7K0D0X7</accession>
<sequence length="528" mass="56815">MRVTTVAAVGMAGLALVAVAGCGAGRTNGGGSGGGLVVGTTDKIFSIDPAGSYDAGSSMVQAQIYQQVLNYAPGNATPQPDAARQCSFTAPAVYTCTLRAGLRFANGDPLTAASVKYSFDRVQRIKDPNGPVSLLSNLDHTDAPDATTVAFTLKHADDQTFAQILATPAGQIVDEKVYPADKVLDDDAVVRAKGYSGPYSISSYDKNKLVQYQANSGYQGILGKPRTATVAEKYYASSNNLKLEVQNGNIDVAYRSLTPTDLDSLGKDDKVTVHKGPGGELRYIVFNLNTMPGDTPEQKLAVRKAVASSIDRDALSTQVYRGLYSPAYSFVPQGYPGAIEPYKDLYGAAPDKAAAAKFLTDAGVRTPVQINLQYNPDHYGASGSEEYAAIKSQLEATGLFTVNLQSTEWVTYNKERTKDAYPVYQLGWFPDYPDADDYLLPLVGPDSFPQNHFQDPGIDAQLITEETEPDRNKRLALIQQLQRDLADKFVPIVPLLSGRSVAVARKDVQGVDSTLDLADKFRFGVLSR</sequence>
<evidence type="ECO:0000313" key="7">
    <source>
        <dbReference type="EMBL" id="MQY19386.1"/>
    </source>
</evidence>
<dbReference type="GO" id="GO:0030313">
    <property type="term" value="C:cell envelope"/>
    <property type="evidence" value="ECO:0007669"/>
    <property type="project" value="UniProtKB-SubCell"/>
</dbReference>
<comment type="subcellular location">
    <subcellularLocation>
        <location evidence="1">Cell envelope</location>
    </subcellularLocation>
</comment>
<dbReference type="GO" id="GO:0015833">
    <property type="term" value="P:peptide transport"/>
    <property type="evidence" value="ECO:0007669"/>
    <property type="project" value="TreeGrafter"/>
</dbReference>
<comment type="caution">
    <text evidence="7">The sequence shown here is derived from an EMBL/GenBank/DDBJ whole genome shotgun (WGS) entry which is preliminary data.</text>
</comment>
<dbReference type="InterPro" id="IPR039424">
    <property type="entry name" value="SBP_5"/>
</dbReference>
<evidence type="ECO:0000256" key="5">
    <source>
        <dbReference type="SAM" id="SignalP"/>
    </source>
</evidence>
<evidence type="ECO:0000313" key="8">
    <source>
        <dbReference type="Proteomes" id="UP000438448"/>
    </source>
</evidence>
<dbReference type="Proteomes" id="UP000438448">
    <property type="component" value="Unassembled WGS sequence"/>
</dbReference>
<keyword evidence="8" id="KW-1185">Reference proteome</keyword>
<dbReference type="GO" id="GO:1904680">
    <property type="term" value="F:peptide transmembrane transporter activity"/>
    <property type="evidence" value="ECO:0007669"/>
    <property type="project" value="TreeGrafter"/>
</dbReference>
<evidence type="ECO:0000259" key="6">
    <source>
        <dbReference type="Pfam" id="PF00496"/>
    </source>
</evidence>
<dbReference type="InterPro" id="IPR030678">
    <property type="entry name" value="Peptide/Ni-bd"/>
</dbReference>
<protein>
    <submittedName>
        <fullName evidence="7">Oligopeptide-binding protein OppA</fullName>
    </submittedName>
</protein>
<keyword evidence="3" id="KW-0813">Transport</keyword>
<dbReference type="Gene3D" id="3.40.190.10">
    <property type="entry name" value="Periplasmic binding protein-like II"/>
    <property type="match status" value="1"/>
</dbReference>